<evidence type="ECO:0000256" key="1">
    <source>
        <dbReference type="ARBA" id="ARBA00022723"/>
    </source>
</evidence>
<comment type="similarity">
    <text evidence="3 4">Belongs to the arginase family.</text>
</comment>
<dbReference type="GO" id="GO:0008783">
    <property type="term" value="F:agmatinase activity"/>
    <property type="evidence" value="ECO:0007669"/>
    <property type="project" value="TreeGrafter"/>
</dbReference>
<dbReference type="SUPFAM" id="SSF52768">
    <property type="entry name" value="Arginase/deacetylase"/>
    <property type="match status" value="1"/>
</dbReference>
<dbReference type="EMBL" id="BDHI01000002">
    <property type="protein sequence ID" value="GCB19105.1"/>
    <property type="molecule type" value="Genomic_DNA"/>
</dbReference>
<dbReference type="PANTHER" id="PTHR11358:SF30">
    <property type="entry name" value="AGMATINASE 1-RELATED"/>
    <property type="match status" value="1"/>
</dbReference>
<evidence type="ECO:0000313" key="7">
    <source>
        <dbReference type="Proteomes" id="UP000286921"/>
    </source>
</evidence>
<proteinExistence type="inferred from homology"/>
<feature type="signal peptide" evidence="5">
    <location>
        <begin position="1"/>
        <end position="17"/>
    </location>
</feature>
<dbReference type="PANTHER" id="PTHR11358">
    <property type="entry name" value="ARGINASE/AGMATINASE"/>
    <property type="match status" value="1"/>
</dbReference>
<dbReference type="PROSITE" id="PS51409">
    <property type="entry name" value="ARGINASE_2"/>
    <property type="match status" value="1"/>
</dbReference>
<dbReference type="AlphaFoldDB" id="A0A401KIW7"/>
<dbReference type="STRING" id="105351.A0A401KIW7"/>
<keyword evidence="1" id="KW-0479">Metal-binding</keyword>
<evidence type="ECO:0000256" key="3">
    <source>
        <dbReference type="PROSITE-ProRule" id="PRU00742"/>
    </source>
</evidence>
<protein>
    <submittedName>
        <fullName evidence="6">Putative agmatinase 1</fullName>
    </submittedName>
</protein>
<dbReference type="InterPro" id="IPR023696">
    <property type="entry name" value="Ureohydrolase_dom_sf"/>
</dbReference>
<evidence type="ECO:0000313" key="6">
    <source>
        <dbReference type="EMBL" id="GCB19105.1"/>
    </source>
</evidence>
<dbReference type="InterPro" id="IPR020855">
    <property type="entry name" value="Ureohydrolase_Mn_BS"/>
</dbReference>
<dbReference type="InterPro" id="IPR006035">
    <property type="entry name" value="Ureohydrolase"/>
</dbReference>
<organism evidence="6 7">
    <name type="scientific">Aspergillus awamori</name>
    <name type="common">Black koji mold</name>
    <dbReference type="NCBI Taxonomy" id="105351"/>
    <lineage>
        <taxon>Eukaryota</taxon>
        <taxon>Fungi</taxon>
        <taxon>Dikarya</taxon>
        <taxon>Ascomycota</taxon>
        <taxon>Pezizomycotina</taxon>
        <taxon>Eurotiomycetes</taxon>
        <taxon>Eurotiomycetidae</taxon>
        <taxon>Eurotiales</taxon>
        <taxon>Aspergillaceae</taxon>
        <taxon>Aspergillus</taxon>
    </lineage>
</organism>
<dbReference type="Pfam" id="PF00491">
    <property type="entry name" value="Arginase"/>
    <property type="match status" value="1"/>
</dbReference>
<reference evidence="6 7" key="1">
    <citation type="submission" date="2016-09" db="EMBL/GenBank/DDBJ databases">
        <title>Aspergillus awamori IFM 58123T.</title>
        <authorList>
            <person name="Kusuya Y."/>
            <person name="Shimizu M."/>
            <person name="Takahashi H."/>
            <person name="Yaguchi T."/>
        </authorList>
    </citation>
    <scope>NUCLEOTIDE SEQUENCE [LARGE SCALE GENOMIC DNA]</scope>
    <source>
        <strain evidence="6 7">IFM 58123</strain>
    </source>
</reference>
<name>A0A401KIW7_ASPAW</name>
<accession>A0A401KIW7</accession>
<dbReference type="PRINTS" id="PR00116">
    <property type="entry name" value="ARGINASE"/>
</dbReference>
<feature type="chain" id="PRO_5019282715" evidence="5">
    <location>
        <begin position="18"/>
        <end position="777"/>
    </location>
</feature>
<evidence type="ECO:0000256" key="4">
    <source>
        <dbReference type="RuleBase" id="RU003684"/>
    </source>
</evidence>
<keyword evidence="5" id="KW-0732">Signal</keyword>
<evidence type="ECO:0000256" key="5">
    <source>
        <dbReference type="SAM" id="SignalP"/>
    </source>
</evidence>
<evidence type="ECO:0000256" key="2">
    <source>
        <dbReference type="ARBA" id="ARBA00022801"/>
    </source>
</evidence>
<keyword evidence="7" id="KW-1185">Reference proteome</keyword>
<dbReference type="Proteomes" id="UP000286921">
    <property type="component" value="Unassembled WGS sequence"/>
</dbReference>
<keyword evidence="2 4" id="KW-0378">Hydrolase</keyword>
<sequence length="777" mass="87347">MYLSLVSLLALSGIVTAHSSHDQTPLAGPHQRLWYNTLPGDGGTQADSVFSGISTFGRLPYFPCLSSEAERYDIAFIDPEQDSDPAESDKDLAASTSSMLYPAMNIPDGVDAHPYFFSVAGIMCLCKRTLFYDNAWAIQQIEEGHNSVLMRKPFTDAEKYGLSKAGKTLPRIITLGGDHTITLPLLRSINRAYGPVTVIHFDSHLYVWLLDSEKPMLTMPRDSWKPKVFGGSPSQVAAINHGTYFYHAAMEGLLKNDTNIHAGIRTTLSGPSDYENDGYCGFEIVEAREIDTIGTDGIIKKIRERVGTENPVYLSIDIDTLDPAYAPATGTPETGGWSTRELRTIIRGLDGLNFIGADIVEVAPAYDTNAELSTMAAADVLYEVLTIMVKKESLMEIPCLSPAVADDIVPDLAQIFNDNPFKSLREQKISVPVLCGPHEQGPTDTHIDIFGQEFRTHSSLIKEYTGIWKERQRGEYAGRRVHYFEARTEKDGGWGIYRKGARYYRDYPEIPDERIPSAIESFHCFLQALYLKPVPYVGIKGWRRMVFLGIRFQAVPRVREYIEKIILPWTLTSKPLLGLTDDILAYTKMAQDIQCAQLYRECLIHLVGMAQYWGRNEFHNAEHILTPSAYASLIRHVGTQRQLIEKADVALHTFIRTLATQKPRRIPNFLLRQFTDTVDNITGLNGRNMNSLGYYQHIRLVLNDMQLRIPRGSTYNMCHRLWQFIGCLCVNGLLYTQDQVKGYPVCISPTDIELPWVLANAPEAPVKDQVRDAIMEG</sequence>
<gene>
    <name evidence="6" type="ORF">AAWM_01990</name>
</gene>
<dbReference type="PROSITE" id="PS01053">
    <property type="entry name" value="ARGINASE_1"/>
    <property type="match status" value="1"/>
</dbReference>
<comment type="caution">
    <text evidence="6">The sequence shown here is derived from an EMBL/GenBank/DDBJ whole genome shotgun (WGS) entry which is preliminary data.</text>
</comment>
<dbReference type="GO" id="GO:0046872">
    <property type="term" value="F:metal ion binding"/>
    <property type="evidence" value="ECO:0007669"/>
    <property type="project" value="UniProtKB-KW"/>
</dbReference>
<dbReference type="Gene3D" id="3.40.800.10">
    <property type="entry name" value="Ureohydrolase domain"/>
    <property type="match status" value="1"/>
</dbReference>
<dbReference type="GO" id="GO:0033389">
    <property type="term" value="P:putrescine biosynthetic process from arginine, via agmatine"/>
    <property type="evidence" value="ECO:0007669"/>
    <property type="project" value="TreeGrafter"/>
</dbReference>